<dbReference type="Pfam" id="PF12412">
    <property type="entry name" value="DUF3667"/>
    <property type="match status" value="1"/>
</dbReference>
<evidence type="ECO:0000313" key="4">
    <source>
        <dbReference type="Proteomes" id="UP000642920"/>
    </source>
</evidence>
<dbReference type="RefSeq" id="WP_201919654.1">
    <property type="nucleotide sequence ID" value="NZ_JAERQG010000002.1"/>
</dbReference>
<evidence type="ECO:0000313" key="3">
    <source>
        <dbReference type="EMBL" id="MBL0765232.1"/>
    </source>
</evidence>
<proteinExistence type="predicted"/>
<evidence type="ECO:0000256" key="1">
    <source>
        <dbReference type="SAM" id="Phobius"/>
    </source>
</evidence>
<keyword evidence="1" id="KW-0812">Transmembrane</keyword>
<accession>A0A937A7M9</accession>
<dbReference type="InterPro" id="IPR059113">
    <property type="entry name" value="Znf_ribbon"/>
</dbReference>
<gene>
    <name evidence="3" type="ORF">JKP34_08235</name>
</gene>
<protein>
    <submittedName>
        <fullName evidence="3">DUF3667 domain-containing protein</fullName>
    </submittedName>
</protein>
<feature type="transmembrane region" description="Helical" evidence="1">
    <location>
        <begin position="297"/>
        <end position="321"/>
    </location>
</feature>
<dbReference type="EMBL" id="JAERQG010000002">
    <property type="protein sequence ID" value="MBL0765232.1"/>
    <property type="molecule type" value="Genomic_DNA"/>
</dbReference>
<dbReference type="AlphaFoldDB" id="A0A937A7M9"/>
<name>A0A937A7M9_9BACT</name>
<keyword evidence="1" id="KW-1133">Transmembrane helix</keyword>
<keyword evidence="1" id="KW-0472">Membrane</keyword>
<feature type="transmembrane region" description="Helical" evidence="1">
    <location>
        <begin position="241"/>
        <end position="262"/>
    </location>
</feature>
<evidence type="ECO:0000259" key="2">
    <source>
        <dbReference type="Pfam" id="PF13248"/>
    </source>
</evidence>
<dbReference type="Proteomes" id="UP000642920">
    <property type="component" value="Unassembled WGS sequence"/>
</dbReference>
<keyword evidence="4" id="KW-1185">Reference proteome</keyword>
<feature type="domain" description="Putative zinc-ribbon" evidence="2">
    <location>
        <begin position="4"/>
        <end position="28"/>
    </location>
</feature>
<dbReference type="Pfam" id="PF13248">
    <property type="entry name" value="Zn_ribbon_3"/>
    <property type="match status" value="1"/>
</dbReference>
<dbReference type="InterPro" id="IPR022134">
    <property type="entry name" value="DUF3667"/>
</dbReference>
<organism evidence="3 4">
    <name type="scientific">Marivirga atlantica</name>
    <dbReference type="NCBI Taxonomy" id="1548457"/>
    <lineage>
        <taxon>Bacteria</taxon>
        <taxon>Pseudomonadati</taxon>
        <taxon>Bacteroidota</taxon>
        <taxon>Cytophagia</taxon>
        <taxon>Cytophagales</taxon>
        <taxon>Marivirgaceae</taxon>
        <taxon>Marivirga</taxon>
    </lineage>
</organism>
<sequence>MVEEKVRCLNCAELLTKDQNYCPNCGQENTIKKLPIGAFIQDFLSNYLSFDTVLSKTLYPFIFKPGKLTKDFNEGKRKRYINPIRLYLLFSLFFFFMVGLLVPNDFTKGKGKLTDKELVTADSVSNIYIDSLSKDLDFKNVVNPKEIKKDAEAGWLNLKQWAKDDTLSDQGFQENLQSININVNDFNAKAFRNFLAEPALFTYKATRNLPVLMFFLLPLFALILKLFYFRRFYYIEHVIHGLHLHAFAYFIYGLGILLMSTFDSSENWILFAGFSWVSLYTLFSMKRLYPGSWGKTFIKFLTLGFFYFIFLLFGFVLELYVSLAFI</sequence>
<feature type="transmembrane region" description="Helical" evidence="1">
    <location>
        <begin position="86"/>
        <end position="103"/>
    </location>
</feature>
<feature type="transmembrane region" description="Helical" evidence="1">
    <location>
        <begin position="209"/>
        <end position="229"/>
    </location>
</feature>
<comment type="caution">
    <text evidence="3">The sequence shown here is derived from an EMBL/GenBank/DDBJ whole genome shotgun (WGS) entry which is preliminary data.</text>
</comment>
<reference evidence="3" key="1">
    <citation type="submission" date="2021-01" db="EMBL/GenBank/DDBJ databases">
        <title>Marivirga sp. nov., isolated from intertidal surface sediments.</title>
        <authorList>
            <person name="Zhang M."/>
        </authorList>
    </citation>
    <scope>NUCLEOTIDE SEQUENCE</scope>
    <source>
        <strain evidence="3">SM1354</strain>
    </source>
</reference>
<feature type="transmembrane region" description="Helical" evidence="1">
    <location>
        <begin position="268"/>
        <end position="285"/>
    </location>
</feature>